<dbReference type="AlphaFoldDB" id="A0A0F9MCW7"/>
<dbReference type="EMBL" id="LAZR01005779">
    <property type="protein sequence ID" value="KKM97191.1"/>
    <property type="molecule type" value="Genomic_DNA"/>
</dbReference>
<evidence type="ECO:0000313" key="1">
    <source>
        <dbReference type="EMBL" id="KKM97191.1"/>
    </source>
</evidence>
<proteinExistence type="predicted"/>
<organism evidence="1">
    <name type="scientific">marine sediment metagenome</name>
    <dbReference type="NCBI Taxonomy" id="412755"/>
    <lineage>
        <taxon>unclassified sequences</taxon>
        <taxon>metagenomes</taxon>
        <taxon>ecological metagenomes</taxon>
    </lineage>
</organism>
<protein>
    <submittedName>
        <fullName evidence="1">Uncharacterized protein</fullName>
    </submittedName>
</protein>
<accession>A0A0F9MCW7</accession>
<reference evidence="1" key="1">
    <citation type="journal article" date="2015" name="Nature">
        <title>Complex archaea that bridge the gap between prokaryotes and eukaryotes.</title>
        <authorList>
            <person name="Spang A."/>
            <person name="Saw J.H."/>
            <person name="Jorgensen S.L."/>
            <person name="Zaremba-Niedzwiedzka K."/>
            <person name="Martijn J."/>
            <person name="Lind A.E."/>
            <person name="van Eijk R."/>
            <person name="Schleper C."/>
            <person name="Guy L."/>
            <person name="Ettema T.J."/>
        </authorList>
    </citation>
    <scope>NUCLEOTIDE SEQUENCE</scope>
</reference>
<sequence>MGDRICEHVSPASDKATVQILMRKNREVNDRCVELYRQIEQTDKLLAQITALLTKRFSEDNE</sequence>
<gene>
    <name evidence="1" type="ORF">LCGC14_1170530</name>
</gene>
<name>A0A0F9MCW7_9ZZZZ</name>
<comment type="caution">
    <text evidence="1">The sequence shown here is derived from an EMBL/GenBank/DDBJ whole genome shotgun (WGS) entry which is preliminary data.</text>
</comment>